<dbReference type="PANTHER" id="PTHR14672">
    <property type="entry name" value="MUCIN-16"/>
    <property type="match status" value="1"/>
</dbReference>
<keyword evidence="3" id="KW-1185">Reference proteome</keyword>
<evidence type="ECO:0000313" key="3">
    <source>
        <dbReference type="Proteomes" id="UP001266305"/>
    </source>
</evidence>
<dbReference type="Gene3D" id="3.30.70.960">
    <property type="entry name" value="SEA domain"/>
    <property type="match status" value="1"/>
</dbReference>
<comment type="caution">
    <text evidence="2">The sequence shown here is derived from an EMBL/GenBank/DDBJ whole genome shotgun (WGS) entry which is preliminary data.</text>
</comment>
<proteinExistence type="predicted"/>
<dbReference type="InterPro" id="IPR036364">
    <property type="entry name" value="SEA_dom_sf"/>
</dbReference>
<organism evidence="2 3">
    <name type="scientific">Saguinus oedipus</name>
    <name type="common">Cotton-top tamarin</name>
    <name type="synonym">Oedipomidas oedipus</name>
    <dbReference type="NCBI Taxonomy" id="9490"/>
    <lineage>
        <taxon>Eukaryota</taxon>
        <taxon>Metazoa</taxon>
        <taxon>Chordata</taxon>
        <taxon>Craniata</taxon>
        <taxon>Vertebrata</taxon>
        <taxon>Euteleostomi</taxon>
        <taxon>Mammalia</taxon>
        <taxon>Eutheria</taxon>
        <taxon>Euarchontoglires</taxon>
        <taxon>Primates</taxon>
        <taxon>Haplorrhini</taxon>
        <taxon>Platyrrhini</taxon>
        <taxon>Cebidae</taxon>
        <taxon>Callitrichinae</taxon>
        <taxon>Saguinus</taxon>
    </lineage>
</organism>
<evidence type="ECO:0000313" key="2">
    <source>
        <dbReference type="EMBL" id="KAK2087284.1"/>
    </source>
</evidence>
<dbReference type="PANTHER" id="PTHR14672:SF1">
    <property type="entry name" value="MUCIN-16"/>
    <property type="match status" value="1"/>
</dbReference>
<protein>
    <submittedName>
        <fullName evidence="2">Mucin-16</fullName>
    </submittedName>
</protein>
<dbReference type="EMBL" id="JASSZA010000019">
    <property type="protein sequence ID" value="KAK2087284.1"/>
    <property type="molecule type" value="Genomic_DNA"/>
</dbReference>
<reference evidence="2 3" key="1">
    <citation type="submission" date="2023-05" db="EMBL/GenBank/DDBJ databases">
        <title>B98-5 Cell Line De Novo Hybrid Assembly: An Optical Mapping Approach.</title>
        <authorList>
            <person name="Kananen K."/>
            <person name="Auerbach J.A."/>
            <person name="Kautto E."/>
            <person name="Blachly J.S."/>
        </authorList>
    </citation>
    <scope>NUCLEOTIDE SEQUENCE [LARGE SCALE GENOMIC DNA]</scope>
    <source>
        <strain evidence="2">B95-8</strain>
        <tissue evidence="2">Cell line</tissue>
    </source>
</reference>
<accession>A0ABQ9TR84</accession>
<feature type="domain" description="SEA" evidence="1">
    <location>
        <begin position="8"/>
        <end position="127"/>
    </location>
</feature>
<evidence type="ECO:0000259" key="1">
    <source>
        <dbReference type="PROSITE" id="PS50024"/>
    </source>
</evidence>
<dbReference type="SUPFAM" id="SSF82671">
    <property type="entry name" value="SEA domain"/>
    <property type="match status" value="1"/>
</dbReference>
<gene>
    <name evidence="2" type="primary">MUC16_1</name>
    <name evidence="2" type="ORF">P7K49_033191</name>
</gene>
<dbReference type="Pfam" id="PF01390">
    <property type="entry name" value="SEA"/>
    <property type="match status" value="1"/>
</dbReference>
<dbReference type="Proteomes" id="UP001266305">
    <property type="component" value="Unassembled WGS sequence"/>
</dbReference>
<sequence>MNRAAKLNEETFTLNFTINNLRYTADMGQPGSLKFNITDMFMQYLISHLFQKSSLGARYTGCKVIALRSVKNSIKTRVDALCTYLQSPSGPGLPTKQVFHELSQQTHDMTWLGPYSLDKDSFYLNGL</sequence>
<name>A0ABQ9TR84_SAGOE</name>
<dbReference type="InterPro" id="IPR000082">
    <property type="entry name" value="SEA_dom"/>
</dbReference>
<dbReference type="InterPro" id="IPR028850">
    <property type="entry name" value="MUC16"/>
</dbReference>
<dbReference type="PROSITE" id="PS50024">
    <property type="entry name" value="SEA"/>
    <property type="match status" value="1"/>
</dbReference>